<reference evidence="1 2" key="1">
    <citation type="submission" date="2017-02" db="EMBL/GenBank/DDBJ databases">
        <authorList>
            <person name="Peterson S.W."/>
        </authorList>
    </citation>
    <scope>NUCLEOTIDE SEQUENCE [LARGE SCALE GENOMIC DNA]</scope>
    <source>
        <strain evidence="1 2">ATCC 35992</strain>
    </source>
</reference>
<keyword evidence="2" id="KW-1185">Reference proteome</keyword>
<protein>
    <submittedName>
        <fullName evidence="1">Uncharacterized protein</fullName>
    </submittedName>
</protein>
<sequence>MGENQVIALENGCQKKKDYFEYGNVKIIISEHFSENGNTMQKIVEDAVLRDGRFRTENVQ</sequence>
<dbReference type="Proteomes" id="UP000190814">
    <property type="component" value="Unassembled WGS sequence"/>
</dbReference>
<accession>A0A1T4V450</accession>
<evidence type="ECO:0000313" key="1">
    <source>
        <dbReference type="EMBL" id="SKA59769.1"/>
    </source>
</evidence>
<organism evidence="1 2">
    <name type="scientific">Eubacterium uniforme</name>
    <dbReference type="NCBI Taxonomy" id="39495"/>
    <lineage>
        <taxon>Bacteria</taxon>
        <taxon>Bacillati</taxon>
        <taxon>Bacillota</taxon>
        <taxon>Clostridia</taxon>
        <taxon>Eubacteriales</taxon>
        <taxon>Eubacteriaceae</taxon>
        <taxon>Eubacterium</taxon>
    </lineage>
</organism>
<dbReference type="EMBL" id="FUXZ01000002">
    <property type="protein sequence ID" value="SKA59769.1"/>
    <property type="molecule type" value="Genomic_DNA"/>
</dbReference>
<evidence type="ECO:0000313" key="2">
    <source>
        <dbReference type="Proteomes" id="UP000190814"/>
    </source>
</evidence>
<name>A0A1T4V450_9FIRM</name>
<dbReference type="STRING" id="39495.SAMN02745111_00070"/>
<gene>
    <name evidence="1" type="ORF">SAMN02745111_00070</name>
</gene>
<dbReference type="OrthoDB" id="1646567at2"/>
<dbReference type="AlphaFoldDB" id="A0A1T4V450"/>
<proteinExistence type="predicted"/>
<dbReference type="RefSeq" id="WP_078764971.1">
    <property type="nucleotide sequence ID" value="NZ_FUXZ01000002.1"/>
</dbReference>